<sequence length="30" mass="3246">IDQVCNASNLVEAISKIVDHVPRLTAGLRI</sequence>
<name>X1SIF8_9ZZZZ</name>
<dbReference type="AlphaFoldDB" id="X1SIF8"/>
<gene>
    <name evidence="1" type="ORF">S12H4_13973</name>
</gene>
<organism evidence="1">
    <name type="scientific">marine sediment metagenome</name>
    <dbReference type="NCBI Taxonomy" id="412755"/>
    <lineage>
        <taxon>unclassified sequences</taxon>
        <taxon>metagenomes</taxon>
        <taxon>ecological metagenomes</taxon>
    </lineage>
</organism>
<evidence type="ECO:0000313" key="1">
    <source>
        <dbReference type="EMBL" id="GAI78936.1"/>
    </source>
</evidence>
<protein>
    <submittedName>
        <fullName evidence="1">Uncharacterized protein</fullName>
    </submittedName>
</protein>
<dbReference type="EMBL" id="BARW01006656">
    <property type="protein sequence ID" value="GAI78936.1"/>
    <property type="molecule type" value="Genomic_DNA"/>
</dbReference>
<feature type="non-terminal residue" evidence="1">
    <location>
        <position position="1"/>
    </location>
</feature>
<accession>X1SIF8</accession>
<reference evidence="1" key="1">
    <citation type="journal article" date="2014" name="Front. Microbiol.">
        <title>High frequency of phylogenetically diverse reductive dehalogenase-homologous genes in deep subseafloor sedimentary metagenomes.</title>
        <authorList>
            <person name="Kawai M."/>
            <person name="Futagami T."/>
            <person name="Toyoda A."/>
            <person name="Takaki Y."/>
            <person name="Nishi S."/>
            <person name="Hori S."/>
            <person name="Arai W."/>
            <person name="Tsubouchi T."/>
            <person name="Morono Y."/>
            <person name="Uchiyama I."/>
            <person name="Ito T."/>
            <person name="Fujiyama A."/>
            <person name="Inagaki F."/>
            <person name="Takami H."/>
        </authorList>
    </citation>
    <scope>NUCLEOTIDE SEQUENCE</scope>
    <source>
        <strain evidence="1">Expedition CK06-06</strain>
    </source>
</reference>
<proteinExistence type="predicted"/>
<comment type="caution">
    <text evidence="1">The sequence shown here is derived from an EMBL/GenBank/DDBJ whole genome shotgun (WGS) entry which is preliminary data.</text>
</comment>